<comment type="caution">
    <text evidence="1">The sequence shown here is derived from an EMBL/GenBank/DDBJ whole genome shotgun (WGS) entry which is preliminary data.</text>
</comment>
<protein>
    <submittedName>
        <fullName evidence="1">Uncharacterized protein</fullName>
    </submittedName>
</protein>
<proteinExistence type="predicted"/>
<gene>
    <name evidence="1" type="ORF">DPEC_G00319820</name>
</gene>
<organism evidence="1 2">
    <name type="scientific">Dallia pectoralis</name>
    <name type="common">Alaska blackfish</name>
    <dbReference type="NCBI Taxonomy" id="75939"/>
    <lineage>
        <taxon>Eukaryota</taxon>
        <taxon>Metazoa</taxon>
        <taxon>Chordata</taxon>
        <taxon>Craniata</taxon>
        <taxon>Vertebrata</taxon>
        <taxon>Euteleostomi</taxon>
        <taxon>Actinopterygii</taxon>
        <taxon>Neopterygii</taxon>
        <taxon>Teleostei</taxon>
        <taxon>Protacanthopterygii</taxon>
        <taxon>Esociformes</taxon>
        <taxon>Umbridae</taxon>
        <taxon>Dallia</taxon>
    </lineage>
</organism>
<sequence>MPEMEKGRPPENKRSRKPAHPVKREINQEMKSFAESTMNELLGWYGYDKVELRDTEATEIRTYPNREHFQQHVSVLKENSVSKPKILNIRASDHQSIRASDHQSIRASDHQSIRASPSVPAMRSGERELSSVPSSSSSLISHKEHKSAPVIVPLIKPSAVEDVQNVQIVCVWCQKEGVKRYSLCMGSELKSFCSEKCFAACRRAYFKRNKARDENLVGEDRSPQHTHADDTPRQAPETNSGGARSLSPIPQVCDWCKHVRHTKEYLDFGAGEERLQFCSTKCLNQYKMDVFYREARATLTSSSPGPGRPPQEGRPESNGSAQNQKLLTPESWSSGAGEPRLRIRSPRGPTPTHGTAAPRSVSPAAVSSLSSKVSVSGLRHLERHVLPPPPPTVVVSHPAAPPPPPPPPPHHRHPTEHHHHQHHQATAQFPLPFIRPPLHAQGLKSPLANHPRTHPVPPSSPILRPPPHSPRHPHPHLQPPSTSSMNPPGMHPYPGAYYPGLHSPPLNMLGPRGPVPMPPMMNFMGWPSMGPFFPQPTVLVPYPIIIPIPIPIPIPILVPPKGAPSDPPGAPYGGVIQPVPDGMERGYSRGVKLPSPGSSVANRLSGAPGQGLGLPFDPTRRDINDWVKRERKAPSPLSTPHSAASSPRAHCDASPSSSVIEGLTDFKPERQVIQRVLQRTSIKSEPSPHAVMAPLGPGDPEVGQDARAGIKGDHHPHEIIKKNTPPPSKTPPQDSATQSPNVRPPSYSPLNPQEGGSSPCNNPTSSTPTSADAPDRKTPSPGPESSGSLREAPPQGSEFTLSKLEAVKKTCSNGQIQGRNQGQTPPVPISQSEEPSASNDSEDPHVLDEDHAYALPTPTPTPTPPRTDSVLTSSPVTLLLPKLRDKGSLRSPPGGAGAGTGTGDMEPAAKRRCLRIRDQNK</sequence>
<reference evidence="1" key="1">
    <citation type="submission" date="2021-05" db="EMBL/GenBank/DDBJ databases">
        <authorList>
            <person name="Pan Q."/>
            <person name="Jouanno E."/>
            <person name="Zahm M."/>
            <person name="Klopp C."/>
            <person name="Cabau C."/>
            <person name="Louis A."/>
            <person name="Berthelot C."/>
            <person name="Parey E."/>
            <person name="Roest Crollius H."/>
            <person name="Montfort J."/>
            <person name="Robinson-Rechavi M."/>
            <person name="Bouchez O."/>
            <person name="Lampietro C."/>
            <person name="Lopez Roques C."/>
            <person name="Donnadieu C."/>
            <person name="Postlethwait J."/>
            <person name="Bobe J."/>
            <person name="Dillon D."/>
            <person name="Chandos A."/>
            <person name="von Hippel F."/>
            <person name="Guiguen Y."/>
        </authorList>
    </citation>
    <scope>NUCLEOTIDE SEQUENCE</scope>
    <source>
        <strain evidence="1">YG-Jan2019</strain>
    </source>
</reference>
<dbReference type="EMBL" id="CM055758">
    <property type="protein sequence ID" value="KAJ7988070.1"/>
    <property type="molecule type" value="Genomic_DNA"/>
</dbReference>
<accession>A0ACC2F9V7</accession>
<evidence type="ECO:0000313" key="1">
    <source>
        <dbReference type="EMBL" id="KAJ7988070.1"/>
    </source>
</evidence>
<name>A0ACC2F9V7_DALPE</name>
<evidence type="ECO:0000313" key="2">
    <source>
        <dbReference type="Proteomes" id="UP001157502"/>
    </source>
</evidence>
<keyword evidence="2" id="KW-1185">Reference proteome</keyword>
<dbReference type="Proteomes" id="UP001157502">
    <property type="component" value="Chromosome 31"/>
</dbReference>